<organism evidence="2 3">
    <name type="scientific">Thermoanaerobacter uzonensis DSM 18761</name>
    <dbReference type="NCBI Taxonomy" id="1123369"/>
    <lineage>
        <taxon>Bacteria</taxon>
        <taxon>Bacillati</taxon>
        <taxon>Bacillota</taxon>
        <taxon>Clostridia</taxon>
        <taxon>Thermoanaerobacterales</taxon>
        <taxon>Thermoanaerobacteraceae</taxon>
        <taxon>Thermoanaerobacter</taxon>
    </lineage>
</organism>
<proteinExistence type="predicted"/>
<dbReference type="PANTHER" id="PTHR43000">
    <property type="entry name" value="DTDP-D-GLUCOSE 4,6-DEHYDRATASE-RELATED"/>
    <property type="match status" value="1"/>
</dbReference>
<dbReference type="InterPro" id="IPR045869">
    <property type="entry name" value="Arna-like_SDR_e"/>
</dbReference>
<dbReference type="Pfam" id="PF16363">
    <property type="entry name" value="GDP_Man_Dehyd"/>
    <property type="match status" value="1"/>
</dbReference>
<evidence type="ECO:0000259" key="1">
    <source>
        <dbReference type="Pfam" id="PF16363"/>
    </source>
</evidence>
<name>A0A1M4TRY2_9THEO</name>
<sequence>MKIKGKKILVTGAGGFIGSHLVEKLVEMGAKVRAFVRYNSKNNWGWLETSPYKTEIEIYTGDIRDYDSVKDSMKGIEVVFHLAALIGIPYSYISPLAYIKTNIEGTYNVLQSARELGVERVIHTSTSEVYGTAKYVPIDESHPLQPQSPYSATKISADNIALSFYNAFNLPVTIVRPFNTYGPRQSARAVIPTIITQIMSGKKQIKLGNLQPTRDMNYVIDTVNGFIKIAECDKLLGEVTNIGSGKEISIGDLARLIFQLMGVEVEIEQEEQRFRPEKSEVERLLCDNKKIKKFTDWEPKYSLDKGLNETIKWMSSHLNMYKPEVYNV</sequence>
<dbReference type="AlphaFoldDB" id="A0A1M4TRY2"/>
<dbReference type="InterPro" id="IPR026390">
    <property type="entry name" value="LegB-like"/>
</dbReference>
<dbReference type="EMBL" id="FQUR01000007">
    <property type="protein sequence ID" value="SHE47203.1"/>
    <property type="molecule type" value="Genomic_DNA"/>
</dbReference>
<protein>
    <submittedName>
        <fullName evidence="2">dTDP-glucose 4,6-dehydratase</fullName>
    </submittedName>
</protein>
<dbReference type="Proteomes" id="UP000184127">
    <property type="component" value="Unassembled WGS sequence"/>
</dbReference>
<dbReference type="Gene3D" id="3.40.50.720">
    <property type="entry name" value="NAD(P)-binding Rossmann-like Domain"/>
    <property type="match status" value="1"/>
</dbReference>
<gene>
    <name evidence="2" type="ORF">SAMN02745195_00465</name>
</gene>
<dbReference type="InterPro" id="IPR016040">
    <property type="entry name" value="NAD(P)-bd_dom"/>
</dbReference>
<feature type="domain" description="NAD(P)-binding" evidence="1">
    <location>
        <begin position="9"/>
        <end position="310"/>
    </location>
</feature>
<reference evidence="3" key="1">
    <citation type="submission" date="2016-11" db="EMBL/GenBank/DDBJ databases">
        <authorList>
            <person name="Varghese N."/>
            <person name="Submissions S."/>
        </authorList>
    </citation>
    <scope>NUCLEOTIDE SEQUENCE [LARGE SCALE GENOMIC DNA]</scope>
    <source>
        <strain evidence="3">DSM 18761</strain>
    </source>
</reference>
<keyword evidence="3" id="KW-1185">Reference proteome</keyword>
<dbReference type="CDD" id="cd05257">
    <property type="entry name" value="Arna_like_SDR_e"/>
    <property type="match status" value="1"/>
</dbReference>
<dbReference type="RefSeq" id="WP_072967130.1">
    <property type="nucleotide sequence ID" value="NZ_FQUR01000007.1"/>
</dbReference>
<evidence type="ECO:0000313" key="2">
    <source>
        <dbReference type="EMBL" id="SHE47203.1"/>
    </source>
</evidence>
<dbReference type="InterPro" id="IPR036291">
    <property type="entry name" value="NAD(P)-bd_dom_sf"/>
</dbReference>
<dbReference type="NCBIfam" id="TIGR04180">
    <property type="entry name" value="EDH_00030"/>
    <property type="match status" value="1"/>
</dbReference>
<dbReference type="GO" id="GO:0016831">
    <property type="term" value="F:carboxy-lyase activity"/>
    <property type="evidence" value="ECO:0007669"/>
    <property type="project" value="InterPro"/>
</dbReference>
<dbReference type="SUPFAM" id="SSF51735">
    <property type="entry name" value="NAD(P)-binding Rossmann-fold domains"/>
    <property type="match status" value="1"/>
</dbReference>
<evidence type="ECO:0000313" key="3">
    <source>
        <dbReference type="Proteomes" id="UP000184127"/>
    </source>
</evidence>
<accession>A0A1M4TRY2</accession>